<keyword evidence="5" id="KW-1185">Reference proteome</keyword>
<name>A0A562PHU6_9BURK</name>
<proteinExistence type="predicted"/>
<keyword evidence="1" id="KW-0472">Membrane</keyword>
<reference evidence="2 5" key="3">
    <citation type="submission" date="2019-12" db="EMBL/GenBank/DDBJ databases">
        <title>Draft Genome Sequences of Six Type Strains of the Genus Massilia.</title>
        <authorList>
            <person name="Miess H."/>
            <person name="Frediansyah A."/>
            <person name="Goeker M."/>
            <person name="Gross H."/>
        </authorList>
    </citation>
    <scope>NUCLEOTIDE SEQUENCE [LARGE SCALE GENOMIC DNA]</scope>
    <source>
        <strain evidence="2 5">DSM 26639</strain>
    </source>
</reference>
<dbReference type="Proteomes" id="UP000437862">
    <property type="component" value="Chromosome"/>
</dbReference>
<evidence type="ECO:0008006" key="6">
    <source>
        <dbReference type="Google" id="ProtNLM"/>
    </source>
</evidence>
<dbReference type="PANTHER" id="PTHR19308:SF14">
    <property type="entry name" value="START DOMAIN-CONTAINING PROTEIN"/>
    <property type="match status" value="1"/>
</dbReference>
<organism evidence="3 4">
    <name type="scientific">Pseudoduganella flava</name>
    <dbReference type="NCBI Taxonomy" id="871742"/>
    <lineage>
        <taxon>Bacteria</taxon>
        <taxon>Pseudomonadati</taxon>
        <taxon>Pseudomonadota</taxon>
        <taxon>Betaproteobacteria</taxon>
        <taxon>Burkholderiales</taxon>
        <taxon>Oxalobacteraceae</taxon>
        <taxon>Telluria group</taxon>
        <taxon>Pseudoduganella</taxon>
    </lineage>
</organism>
<dbReference type="AlphaFoldDB" id="A0A562PHU6"/>
<evidence type="ECO:0000313" key="5">
    <source>
        <dbReference type="Proteomes" id="UP000437862"/>
    </source>
</evidence>
<dbReference type="InterPro" id="IPR023393">
    <property type="entry name" value="START-like_dom_sf"/>
</dbReference>
<dbReference type="EMBL" id="CP046904">
    <property type="protein sequence ID" value="QGZ37633.1"/>
    <property type="molecule type" value="Genomic_DNA"/>
</dbReference>
<reference evidence="3 4" key="1">
    <citation type="journal article" date="2015" name="Stand. Genomic Sci.">
        <title>Genomic Encyclopedia of Bacterial and Archaeal Type Strains, Phase III: the genomes of soil and plant-associated and newly described type strains.</title>
        <authorList>
            <person name="Whitman W.B."/>
            <person name="Woyke T."/>
            <person name="Klenk H.P."/>
            <person name="Zhou Y."/>
            <person name="Lilburn T.G."/>
            <person name="Beck B.J."/>
            <person name="De Vos P."/>
            <person name="Vandamme P."/>
            <person name="Eisen J.A."/>
            <person name="Garrity G."/>
            <person name="Hugenholtz P."/>
            <person name="Kyrpides N.C."/>
        </authorList>
    </citation>
    <scope>NUCLEOTIDE SEQUENCE [LARGE SCALE GENOMIC DNA]</scope>
    <source>
        <strain evidence="3 4">CGMCC 1.10685</strain>
    </source>
</reference>
<feature type="transmembrane region" description="Helical" evidence="1">
    <location>
        <begin position="31"/>
        <end position="50"/>
    </location>
</feature>
<accession>A0A562PHU6</accession>
<keyword evidence="1" id="KW-0812">Transmembrane</keyword>
<dbReference type="EMBL" id="VLKW01000010">
    <property type="protein sequence ID" value="TWI44004.1"/>
    <property type="molecule type" value="Genomic_DNA"/>
</dbReference>
<reference evidence="3" key="2">
    <citation type="submission" date="2019-07" db="EMBL/GenBank/DDBJ databases">
        <authorList>
            <person name="Whitman W."/>
            <person name="Huntemann M."/>
            <person name="Clum A."/>
            <person name="Pillay M."/>
            <person name="Palaniappan K."/>
            <person name="Varghese N."/>
            <person name="Mikhailova N."/>
            <person name="Stamatis D."/>
            <person name="Reddy T."/>
            <person name="Daum C."/>
            <person name="Shapiro N."/>
            <person name="Ivanova N."/>
            <person name="Kyrpides N."/>
            <person name="Woyke T."/>
        </authorList>
    </citation>
    <scope>NUCLEOTIDE SEQUENCE</scope>
    <source>
        <strain evidence="3">CGMCC 1.10685</strain>
    </source>
</reference>
<protein>
    <recommendedName>
        <fullName evidence="6">START domain-containing protein</fullName>
    </recommendedName>
</protein>
<dbReference type="Proteomes" id="UP000315112">
    <property type="component" value="Unassembled WGS sequence"/>
</dbReference>
<sequence length="256" mass="28092">MTATTMQPAAQDAVPEAAAPAASRSRRVLRAAGYGVAGLVVAFHAANVLWKMSGSGKWELEFERDGVQVYSLKAPGAENKQFKAVTRAGYTLNQLVGGLIENATPQNCRDNIPGCLGMQVVVPWSAKTMSDTVLWRLGLPGPFAPREMILRSQVVQDPRTRAVTVNILAAPNALPRNPGTVRVTHLQNRWVYKPVGYGKVEIEFLQDIDIGGMFPTILLNLGGAEQTWQFIHDQLPKLLNTDKLRTIRYDFIKEAA</sequence>
<evidence type="ECO:0000313" key="3">
    <source>
        <dbReference type="EMBL" id="TWI44004.1"/>
    </source>
</evidence>
<dbReference type="OrthoDB" id="5734556at2"/>
<dbReference type="InterPro" id="IPR051213">
    <property type="entry name" value="START_lipid_transfer"/>
</dbReference>
<keyword evidence="1" id="KW-1133">Transmembrane helix</keyword>
<dbReference type="PANTHER" id="PTHR19308">
    <property type="entry name" value="PHOSPHATIDYLCHOLINE TRANSFER PROTEIN"/>
    <property type="match status" value="1"/>
</dbReference>
<dbReference type="Gene3D" id="3.30.530.20">
    <property type="match status" value="1"/>
</dbReference>
<evidence type="ECO:0000313" key="4">
    <source>
        <dbReference type="Proteomes" id="UP000315112"/>
    </source>
</evidence>
<evidence type="ECO:0000313" key="2">
    <source>
        <dbReference type="EMBL" id="QGZ37633.1"/>
    </source>
</evidence>
<evidence type="ECO:0000256" key="1">
    <source>
        <dbReference type="SAM" id="Phobius"/>
    </source>
</evidence>
<dbReference type="SUPFAM" id="SSF55961">
    <property type="entry name" value="Bet v1-like"/>
    <property type="match status" value="1"/>
</dbReference>
<dbReference type="RefSeq" id="WP_145879452.1">
    <property type="nucleotide sequence ID" value="NZ_CP046904.1"/>
</dbReference>
<gene>
    <name evidence="2" type="ORF">GO485_00235</name>
    <name evidence="3" type="ORF">IP92_04522</name>
</gene>